<dbReference type="InterPro" id="IPR007858">
    <property type="entry name" value="Dpy-30_motif"/>
</dbReference>
<dbReference type="GO" id="GO:0006139">
    <property type="term" value="P:nucleobase-containing compound metabolic process"/>
    <property type="evidence" value="ECO:0007669"/>
    <property type="project" value="InterPro"/>
</dbReference>
<feature type="region of interest" description="Disordered" evidence="3">
    <location>
        <begin position="586"/>
        <end position="651"/>
    </location>
</feature>
<feature type="region of interest" description="Disordered" evidence="3">
    <location>
        <begin position="128"/>
        <end position="150"/>
    </location>
</feature>
<reference evidence="4" key="1">
    <citation type="submission" date="2021-01" db="EMBL/GenBank/DDBJ databases">
        <authorList>
            <consortium name="Genoscope - CEA"/>
            <person name="William W."/>
        </authorList>
    </citation>
    <scope>NUCLEOTIDE SEQUENCE</scope>
</reference>
<feature type="compositionally biased region" description="Basic and acidic residues" evidence="3">
    <location>
        <begin position="129"/>
        <end position="138"/>
    </location>
</feature>
<dbReference type="InterPro" id="IPR000850">
    <property type="entry name" value="Adenylat/UMP-CMP_kin"/>
</dbReference>
<dbReference type="AlphaFoldDB" id="A0A8S1LD66"/>
<dbReference type="CDD" id="cd22967">
    <property type="entry name" value="DD_AK7"/>
    <property type="match status" value="1"/>
</dbReference>
<dbReference type="Pfam" id="PF00406">
    <property type="entry name" value="ADK"/>
    <property type="match status" value="1"/>
</dbReference>
<evidence type="ECO:0000313" key="5">
    <source>
        <dbReference type="Proteomes" id="UP000688137"/>
    </source>
</evidence>
<proteinExistence type="predicted"/>
<evidence type="ECO:0000256" key="2">
    <source>
        <dbReference type="SAM" id="Coils"/>
    </source>
</evidence>
<dbReference type="EMBL" id="CAJJDM010000033">
    <property type="protein sequence ID" value="CAD8063483.1"/>
    <property type="molecule type" value="Genomic_DNA"/>
</dbReference>
<dbReference type="GO" id="GO:0005524">
    <property type="term" value="F:ATP binding"/>
    <property type="evidence" value="ECO:0007669"/>
    <property type="project" value="InterPro"/>
</dbReference>
<accession>A0A8S1LD66</accession>
<dbReference type="Pfam" id="PF05186">
    <property type="entry name" value="Dpy-30"/>
    <property type="match status" value="1"/>
</dbReference>
<dbReference type="OMA" id="HAYVITP"/>
<feature type="compositionally biased region" description="Polar residues" evidence="3">
    <location>
        <begin position="593"/>
        <end position="603"/>
    </location>
</feature>
<protein>
    <recommendedName>
        <fullName evidence="6">Adenylate kinase</fullName>
    </recommendedName>
</protein>
<keyword evidence="5" id="KW-1185">Reference proteome</keyword>
<dbReference type="InterPro" id="IPR047499">
    <property type="entry name" value="DD_AK7"/>
</dbReference>
<feature type="compositionally biased region" description="Basic and acidic residues" evidence="3">
    <location>
        <begin position="638"/>
        <end position="651"/>
    </location>
</feature>
<evidence type="ECO:0000256" key="1">
    <source>
        <dbReference type="ARBA" id="ARBA00022741"/>
    </source>
</evidence>
<feature type="compositionally biased region" description="Low complexity" evidence="3">
    <location>
        <begin position="604"/>
        <end position="621"/>
    </location>
</feature>
<dbReference type="Proteomes" id="UP000688137">
    <property type="component" value="Unassembled WGS sequence"/>
</dbReference>
<keyword evidence="1" id="KW-0547">Nucleotide-binding</keyword>
<evidence type="ECO:0000256" key="3">
    <source>
        <dbReference type="SAM" id="MobiDB-lite"/>
    </source>
</evidence>
<gene>
    <name evidence="4" type="ORF">PPRIM_AZ9-3.1.T0340360</name>
</gene>
<feature type="coiled-coil region" evidence="2">
    <location>
        <begin position="524"/>
        <end position="551"/>
    </location>
</feature>
<sequence>MSLQTRSMERTSAGEKQQTWQQYRIFIEEMNSLIGSALVEEFRNDNENDFNPNIIVGNGESLPRGATKLINAEDSSQLGQVLLDCDIVIFHQNYCRAEYAYKLLKHGQYQQTKTFILISNPMTWSTTPLKDRKNDETAMRQSMGGDTEDQPFLKKHEKFIENDLPIRKIHFLERLKHLEQQIIVCDKPQLHAYVITPGLVYGNGEDILYDLFKTAWMTPDAELPIYGDGNNIIPMIHVNDLANIVNKTVTLTPNERYIFAVDYENMTQKKLVTTIAKSVGNGFTKNVTTASEKMLTLNVWLRPTQVFESDDQYIDAKKNPIILWQCKEGFAKNIIKIREQFKLYRGLDTVKLIVHGGTASGKSYLCKQLASFYRIPHIQIKPLIQELLEQQSELGELVRTTLTQVKEQLVAEALAIFEAEKKKKKVPKGQPEPVFDPSGIQPRLPDSVLIQIYRWRLDQNDAQNLGYVLDGFPKTLEQYEKLFLNEEGQLLESIKPKGVIYLEYPDDQLKEKAKLVIDNPRYQEEQVVKRLANFRKNNEQLLQQYEQYDIKRISDQERALEQSKDYITRNGPILVLQDVKEEEVVQMEEQQEDCTPSHQVSSLQQEKVSAVQQSQVQQSQVGPKKKGDQLNKSINESRLSKDNKKLTDEQKQDLIRQQERELLDQRSQPLRQYLADNVVPFLTEGLINICEKHPENPLQFLADFLEQKGNELQALGQ</sequence>
<comment type="caution">
    <text evidence="4">The sequence shown here is derived from an EMBL/GenBank/DDBJ whole genome shotgun (WGS) entry which is preliminary data.</text>
</comment>
<dbReference type="PANTHER" id="PTHR23359">
    <property type="entry name" value="NUCLEOTIDE KINASE"/>
    <property type="match status" value="1"/>
</dbReference>
<dbReference type="GO" id="GO:0019205">
    <property type="term" value="F:nucleobase-containing compound kinase activity"/>
    <property type="evidence" value="ECO:0007669"/>
    <property type="project" value="InterPro"/>
</dbReference>
<organism evidence="4 5">
    <name type="scientific">Paramecium primaurelia</name>
    <dbReference type="NCBI Taxonomy" id="5886"/>
    <lineage>
        <taxon>Eukaryota</taxon>
        <taxon>Sar</taxon>
        <taxon>Alveolata</taxon>
        <taxon>Ciliophora</taxon>
        <taxon>Intramacronucleata</taxon>
        <taxon>Oligohymenophorea</taxon>
        <taxon>Peniculida</taxon>
        <taxon>Parameciidae</taxon>
        <taxon>Paramecium</taxon>
    </lineage>
</organism>
<name>A0A8S1LD66_PARPR</name>
<evidence type="ECO:0000313" key="4">
    <source>
        <dbReference type="EMBL" id="CAD8063483.1"/>
    </source>
</evidence>
<evidence type="ECO:0008006" key="6">
    <source>
        <dbReference type="Google" id="ProtNLM"/>
    </source>
</evidence>
<keyword evidence="2" id="KW-0175">Coiled coil</keyword>